<evidence type="ECO:0000313" key="4">
    <source>
        <dbReference type="EMBL" id="GMM35102.1"/>
    </source>
</evidence>
<dbReference type="GO" id="GO:0045944">
    <property type="term" value="P:positive regulation of transcription by RNA polymerase II"/>
    <property type="evidence" value="ECO:0007669"/>
    <property type="project" value="TreeGrafter"/>
</dbReference>
<feature type="compositionally biased region" description="Low complexity" evidence="2">
    <location>
        <begin position="342"/>
        <end position="364"/>
    </location>
</feature>
<evidence type="ECO:0000313" key="5">
    <source>
        <dbReference type="Proteomes" id="UP001360560"/>
    </source>
</evidence>
<feature type="region of interest" description="Disordered" evidence="2">
    <location>
        <begin position="1"/>
        <end position="26"/>
    </location>
</feature>
<dbReference type="PANTHER" id="PTHR46007:SF8">
    <property type="entry name" value="C2H2-TYPE DOMAIN-CONTAINING PROTEIN"/>
    <property type="match status" value="1"/>
</dbReference>
<keyword evidence="1" id="KW-0479">Metal-binding</keyword>
<dbReference type="GO" id="GO:0008270">
    <property type="term" value="F:zinc ion binding"/>
    <property type="evidence" value="ECO:0007669"/>
    <property type="project" value="UniProtKB-KW"/>
</dbReference>
<dbReference type="GO" id="GO:0003713">
    <property type="term" value="F:transcription coactivator activity"/>
    <property type="evidence" value="ECO:0007669"/>
    <property type="project" value="TreeGrafter"/>
</dbReference>
<dbReference type="InterPro" id="IPR013083">
    <property type="entry name" value="Znf_RING/FYVE/PHD"/>
</dbReference>
<comment type="caution">
    <text evidence="4">The sequence shown here is derived from an EMBL/GenBank/DDBJ whole genome shotgun (WGS) entry which is preliminary data.</text>
</comment>
<dbReference type="InterPro" id="IPR051647">
    <property type="entry name" value="Mediator_comp_sub12"/>
</dbReference>
<evidence type="ECO:0000256" key="1">
    <source>
        <dbReference type="PROSITE-ProRule" id="PRU00175"/>
    </source>
</evidence>
<organism evidence="4 5">
    <name type="scientific">Saccharomycopsis crataegensis</name>
    <dbReference type="NCBI Taxonomy" id="43959"/>
    <lineage>
        <taxon>Eukaryota</taxon>
        <taxon>Fungi</taxon>
        <taxon>Dikarya</taxon>
        <taxon>Ascomycota</taxon>
        <taxon>Saccharomycotina</taxon>
        <taxon>Saccharomycetes</taxon>
        <taxon>Saccharomycopsidaceae</taxon>
        <taxon>Saccharomycopsis</taxon>
    </lineage>
</organism>
<feature type="compositionally biased region" description="Polar residues" evidence="2">
    <location>
        <begin position="394"/>
        <end position="421"/>
    </location>
</feature>
<feature type="region of interest" description="Disordered" evidence="2">
    <location>
        <begin position="437"/>
        <end position="474"/>
    </location>
</feature>
<accession>A0AAV5QKG2</accession>
<dbReference type="GO" id="GO:0016592">
    <property type="term" value="C:mediator complex"/>
    <property type="evidence" value="ECO:0007669"/>
    <property type="project" value="TreeGrafter"/>
</dbReference>
<dbReference type="Gene3D" id="3.30.40.10">
    <property type="entry name" value="Zinc/RING finger domain, C3HC4 (zinc finger)"/>
    <property type="match status" value="1"/>
</dbReference>
<feature type="compositionally biased region" description="Low complexity" evidence="2">
    <location>
        <begin position="319"/>
        <end position="335"/>
    </location>
</feature>
<sequence>MSVPDNGQNNRNSDNAMNADNGESQPQSQQFIIFEGIPDGQQQQPPQQGFNFLWNSQDMMNDDTWGGISNLGRLLASLMFMVNEPKKKKHASQRALDSLKAVDLSELSEADRLCPICFDHFEGLKHGKRNDNDGSKENIDDHFMIIDSDEENEDSDDEAMFMDAEDPGVMLPASITGQQHSTYRIEDDPVYRSVQSKKEKEKKDEVPENHVAVRMPCNHVFGESCIREWLKKEVTCPLCRKEVESDEAGDENADSSGGRRSMTLYSFQLSRGYINGDYSRAGEGHAWNDPELALPEEAQGSGPILGASIVPRDVGIDRNNQSNNNNNNDNNNDNNNNDDDNNNNNNSSNNNNDNDNNANDNNNNGSREVRNSYQQTQNNNVSGSDGSVNLNNSQSNPGDPSNDNLSSEPQNGNGRSGSTFSFPRLFFQGGPLGRFSSALLGPDSSTLRSGTNGTGGGPVRSSRQNSNNGQRTHPYFRTFIINANTRQRNDSSNQS</sequence>
<dbReference type="GO" id="GO:0016874">
    <property type="term" value="F:ligase activity"/>
    <property type="evidence" value="ECO:0007669"/>
    <property type="project" value="UniProtKB-KW"/>
</dbReference>
<feature type="compositionally biased region" description="Polar residues" evidence="2">
    <location>
        <begin position="461"/>
        <end position="471"/>
    </location>
</feature>
<dbReference type="EMBL" id="BTFZ01000004">
    <property type="protein sequence ID" value="GMM35102.1"/>
    <property type="molecule type" value="Genomic_DNA"/>
</dbReference>
<gene>
    <name evidence="4" type="ORF">DASC09_024270</name>
</gene>
<dbReference type="SUPFAM" id="SSF57850">
    <property type="entry name" value="RING/U-box"/>
    <property type="match status" value="1"/>
</dbReference>
<dbReference type="InterPro" id="IPR001841">
    <property type="entry name" value="Znf_RING"/>
</dbReference>
<keyword evidence="4" id="KW-0436">Ligase</keyword>
<proteinExistence type="predicted"/>
<dbReference type="Pfam" id="PF13639">
    <property type="entry name" value="zf-RING_2"/>
    <property type="match status" value="1"/>
</dbReference>
<keyword evidence="1" id="KW-0862">Zinc</keyword>
<dbReference type="GeneID" id="90073081"/>
<dbReference type="RefSeq" id="XP_064852102.1">
    <property type="nucleotide sequence ID" value="XM_064996030.1"/>
</dbReference>
<dbReference type="AlphaFoldDB" id="A0AAV5QKG2"/>
<evidence type="ECO:0000256" key="2">
    <source>
        <dbReference type="SAM" id="MobiDB-lite"/>
    </source>
</evidence>
<keyword evidence="5" id="KW-1185">Reference proteome</keyword>
<dbReference type="PANTHER" id="PTHR46007">
    <property type="entry name" value="MEDIATOR OF RNA POLYMERASE II TRANSCRIPTION SUBUNIT 12"/>
    <property type="match status" value="1"/>
</dbReference>
<protein>
    <submittedName>
        <fullName evidence="4">Ubiquitin-protein ligase</fullName>
    </submittedName>
</protein>
<name>A0AAV5QKG2_9ASCO</name>
<keyword evidence="1" id="KW-0863">Zinc-finger</keyword>
<evidence type="ECO:0000259" key="3">
    <source>
        <dbReference type="PROSITE" id="PS50089"/>
    </source>
</evidence>
<dbReference type="Proteomes" id="UP001360560">
    <property type="component" value="Unassembled WGS sequence"/>
</dbReference>
<dbReference type="PROSITE" id="PS50089">
    <property type="entry name" value="ZF_RING_2"/>
    <property type="match status" value="1"/>
</dbReference>
<feature type="compositionally biased region" description="Low complexity" evidence="2">
    <location>
        <begin position="378"/>
        <end position="393"/>
    </location>
</feature>
<feature type="region of interest" description="Disordered" evidence="2">
    <location>
        <begin position="314"/>
        <end position="422"/>
    </location>
</feature>
<feature type="domain" description="RING-type" evidence="3">
    <location>
        <begin position="215"/>
        <end position="240"/>
    </location>
</feature>
<reference evidence="4 5" key="1">
    <citation type="journal article" date="2023" name="Elife">
        <title>Identification of key yeast species and microbe-microbe interactions impacting larval growth of Drosophila in the wild.</title>
        <authorList>
            <person name="Mure A."/>
            <person name="Sugiura Y."/>
            <person name="Maeda R."/>
            <person name="Honda K."/>
            <person name="Sakurai N."/>
            <person name="Takahashi Y."/>
            <person name="Watada M."/>
            <person name="Katoh T."/>
            <person name="Gotoh A."/>
            <person name="Gotoh Y."/>
            <person name="Taniguchi I."/>
            <person name="Nakamura K."/>
            <person name="Hayashi T."/>
            <person name="Katayama T."/>
            <person name="Uemura T."/>
            <person name="Hattori Y."/>
        </authorList>
    </citation>
    <scope>NUCLEOTIDE SEQUENCE [LARGE SCALE GENOMIC DNA]</scope>
    <source>
        <strain evidence="4 5">SC-9</strain>
    </source>
</reference>